<sequence length="1087" mass="113917">MAFPESPLGLRAELLLGGTWTDITKDVYTREPISITHGTASEGAQPDPASCSLLLNNKHGRYSPRNPLSPYYGQIGRNTPIRITVPGAESYLDLDGTTARTASTPTAAALTVAGALDIRWEGEATWHSPDAQMLIGKWGPAGQRSYHMRIEGGLLYLQVTTDGTTGWNAAWTLPPLPQRAALRATVIPDDGAGRAQWAHYWAPTMDGPWTRFSSGVTSDAFTPYAGGTAPLTIAPEQTDSGITNPRRPVVGRCYRAEVRSGIDGVVLAAPDFRPLAPGATSLTDAAGRTWAAPADAITNRAGLFAGEVSEWPPRWSPGGHDAWVPVQAAGILRRLGQGRRPLQSTLRRRIPSSPGLLAYWPMEDGADATQLYSPLDGVQPLKVSGLDLAADSSLAGSAPLPTLGAVASLAATVPRTSVQGWQVEMAYRLPEMPSIQTEILRVTVGGSAIRTAHAFASAAGIRVEARDADGDTMAFATLTVPAAIADFVGVWNRLAVYVGDAGGGQTLVLCAWRSVSTGIWWYIATIVTATMGQATAVTGTWGSGTQGMAIGHLSVYTTPTADRQPGTNTAAGADRGYARESALDRLRRLAAEEPTLRLATWGGDITVGSEAMGPQGQDDLMDLVAECAETDGGLLYERMDQLGLVYRDRATLYNQEPALVLDYAAGDVAPPLEPVDDDAEVRNDVTVSRSGGSSGRAVIEDGPLSVRPPEEGGVGVYEEAVTLSLGTDDQAQPIAAWRAHLGTWDEARYPTVRLLLHRRPGLIPAVLGLRPGDLVRILHPPHFTGPGPLDLLVRQIQHQPRPRAWEVTLACTPAGPYRVGVVGDSVLGRADTDGSSLVSAVTATATALTVATPTGPVWVTAAPNAISDPGFETGVGAWECTRGPAAGSVTHEHTIVHSGTGAARVTMLGSGDTGSLNVVDGAPVPAAGGQTWTASAWVYNGTSSAAPAMRVGIVSRDGAGVETVQYGAAPGAARGSWTQRTVTVTTPAGTVGVRLMVEGRAGFWTAAGDWWAMDDVRLARVDNLAGPDLADEFPFEVQLGGEVVTVRGINGASSPQTFTVDRAANGISKPHPAKTDVRLATPTTVAL</sequence>
<dbReference type="KEGG" id="vg:80026187"/>
<evidence type="ECO:0000256" key="2">
    <source>
        <dbReference type="SAM" id="MobiDB-lite"/>
    </source>
</evidence>
<reference evidence="4 5" key="1">
    <citation type="submission" date="2020-05" db="EMBL/GenBank/DDBJ databases">
        <authorList>
            <person name="Laub-Tracy J.R."/>
            <person name="Muniz M.L."/>
            <person name="Winchester L."/>
            <person name="Maneekul J."/>
            <person name="Nayek S."/>
            <person name="Hughes L.E."/>
            <person name="Garlena R.A."/>
            <person name="Russell D.A."/>
            <person name="Pope W.H."/>
            <person name="Jacobs-Sera D."/>
            <person name="Hatfull G.F."/>
        </authorList>
    </citation>
    <scope>NUCLEOTIDE SEQUENCE [LARGE SCALE GENOMIC DNA]</scope>
</reference>
<evidence type="ECO:0000313" key="5">
    <source>
        <dbReference type="Proteomes" id="UP000509231"/>
    </source>
</evidence>
<dbReference type="RefSeq" id="YP_010756428.1">
    <property type="nucleotide sequence ID" value="NC_073488.1"/>
</dbReference>
<feature type="region of interest" description="Disordered" evidence="2">
    <location>
        <begin position="685"/>
        <end position="711"/>
    </location>
</feature>
<protein>
    <recommendedName>
        <fullName evidence="3">CBM-cenC domain-containing protein</fullName>
    </recommendedName>
</protein>
<proteinExistence type="predicted"/>
<evidence type="ECO:0000256" key="1">
    <source>
        <dbReference type="ARBA" id="ARBA00022801"/>
    </source>
</evidence>
<keyword evidence="5" id="KW-1185">Reference proteome</keyword>
<feature type="domain" description="CBM-cenC" evidence="3">
    <location>
        <begin position="864"/>
        <end position="999"/>
    </location>
</feature>
<evidence type="ECO:0000259" key="3">
    <source>
        <dbReference type="Pfam" id="PF02018"/>
    </source>
</evidence>
<gene>
    <name evidence="4" type="primary">18</name>
    <name evidence="4" type="ORF">SEA_CUMBERBATCH_18</name>
</gene>
<organism evidence="4 5">
    <name type="scientific">Streptomyces phage Cumberbatch</name>
    <dbReference type="NCBI Taxonomy" id="2736271"/>
    <lineage>
        <taxon>Viruses</taxon>
        <taxon>Duplodnaviria</taxon>
        <taxon>Heunggongvirae</taxon>
        <taxon>Uroviricota</taxon>
        <taxon>Caudoviricetes</taxon>
        <taxon>Ignaciovirus</taxon>
        <taxon>Ignaciovirus cumberbatch</taxon>
    </lineage>
</organism>
<dbReference type="InterPro" id="IPR003305">
    <property type="entry name" value="CenC_carb-bd"/>
</dbReference>
<evidence type="ECO:0000313" key="4">
    <source>
        <dbReference type="EMBL" id="QKN87660.1"/>
    </source>
</evidence>
<accession>A0A6M9Z3X2</accession>
<dbReference type="Pfam" id="PF02018">
    <property type="entry name" value="CBM_4_9"/>
    <property type="match status" value="1"/>
</dbReference>
<dbReference type="GeneID" id="80026187"/>
<dbReference type="Proteomes" id="UP000509231">
    <property type="component" value="Segment"/>
</dbReference>
<name>A0A6M9Z3X2_9CAUD</name>
<keyword evidence="1" id="KW-0378">Hydrolase</keyword>
<dbReference type="GO" id="GO:0016798">
    <property type="term" value="F:hydrolase activity, acting on glycosyl bonds"/>
    <property type="evidence" value="ECO:0007669"/>
    <property type="project" value="InterPro"/>
</dbReference>
<dbReference type="Gene3D" id="2.60.120.260">
    <property type="entry name" value="Galactose-binding domain-like"/>
    <property type="match status" value="1"/>
</dbReference>
<dbReference type="InterPro" id="IPR008979">
    <property type="entry name" value="Galactose-bd-like_sf"/>
</dbReference>
<dbReference type="SUPFAM" id="SSF49785">
    <property type="entry name" value="Galactose-binding domain-like"/>
    <property type="match status" value="1"/>
</dbReference>
<dbReference type="EMBL" id="MT451982">
    <property type="protein sequence ID" value="QKN87660.1"/>
    <property type="molecule type" value="Genomic_DNA"/>
</dbReference>